<evidence type="ECO:0000259" key="8">
    <source>
        <dbReference type="PROSITE" id="PS50114"/>
    </source>
</evidence>
<keyword evidence="5" id="KW-0539">Nucleus</keyword>
<protein>
    <submittedName>
        <fullName evidence="9">Glucocorticoid receptor-like (DNA-binding domain)</fullName>
    </submittedName>
</protein>
<feature type="compositionally biased region" description="Pro residues" evidence="7">
    <location>
        <begin position="282"/>
        <end position="293"/>
    </location>
</feature>
<dbReference type="GO" id="GO:0000981">
    <property type="term" value="F:DNA-binding transcription factor activity, RNA polymerase II-specific"/>
    <property type="evidence" value="ECO:0007669"/>
    <property type="project" value="TreeGrafter"/>
</dbReference>
<dbReference type="GO" id="GO:0008270">
    <property type="term" value="F:zinc ion binding"/>
    <property type="evidence" value="ECO:0007669"/>
    <property type="project" value="UniProtKB-KW"/>
</dbReference>
<keyword evidence="9" id="KW-0675">Receptor</keyword>
<gene>
    <name evidence="9" type="ORF">BCV71DRAFT_17972</name>
</gene>
<sequence length="399" mass="44758">MTVKSPFYNKPSTATSVDSCHKCPSEPSTKTQVSMTADYMCVNKVQQPVGFEQAKVTTSSSNNQHIIEPSNSSVAKSDIGSTVVTSCSNCGTTTTPLWRRSPLGEAICNACGLYYKARNTCRPVWLKRNSLKQRQQQQLQKNLVPRQQPPLLAPATHKPIQYKQPQQPQQPQQPIAIQPAFSSPPMPKPLNNESSNTSDFVCANCHTTTTPLWRRNEAGQPICNACGLYFKLHNVHRPMTMKRSTIKRRKRVTAANLVTHKPPMVYQPLKSDDKREHLRPLLPSPATSPSPEPIEPEIQQQQQRYYLPSPPMRPTKNNIACLLNPELPRPHLPSPPMAPHDDILPCSPINMFHPVDSHVLEAHRNELKREVNNLTSLLSRTTAMLQNIDHVMAASLHKK</sequence>
<dbReference type="PANTHER" id="PTHR10071:SF281">
    <property type="entry name" value="BOX A-BINDING FACTOR-RELATED"/>
    <property type="match status" value="1"/>
</dbReference>
<dbReference type="PROSITE" id="PS00344">
    <property type="entry name" value="GATA_ZN_FINGER_1"/>
    <property type="match status" value="2"/>
</dbReference>
<feature type="compositionally biased region" description="Basic and acidic residues" evidence="7">
    <location>
        <begin position="270"/>
        <end position="279"/>
    </location>
</feature>
<dbReference type="InterPro" id="IPR039355">
    <property type="entry name" value="Transcription_factor_GATA"/>
</dbReference>
<dbReference type="GO" id="GO:0000122">
    <property type="term" value="P:negative regulation of transcription by RNA polymerase II"/>
    <property type="evidence" value="ECO:0007669"/>
    <property type="project" value="TreeGrafter"/>
</dbReference>
<evidence type="ECO:0000256" key="1">
    <source>
        <dbReference type="ARBA" id="ARBA00004123"/>
    </source>
</evidence>
<dbReference type="GO" id="GO:0045944">
    <property type="term" value="P:positive regulation of transcription by RNA polymerase II"/>
    <property type="evidence" value="ECO:0007669"/>
    <property type="project" value="TreeGrafter"/>
</dbReference>
<keyword evidence="4" id="KW-0862">Zinc</keyword>
<proteinExistence type="predicted"/>
<dbReference type="PROSITE" id="PS50114">
    <property type="entry name" value="GATA_ZN_FINGER_2"/>
    <property type="match status" value="2"/>
</dbReference>
<feature type="region of interest" description="Disordered" evidence="7">
    <location>
        <begin position="160"/>
        <end position="195"/>
    </location>
</feature>
<feature type="region of interest" description="Disordered" evidence="7">
    <location>
        <begin position="264"/>
        <end position="294"/>
    </location>
</feature>
<dbReference type="FunFam" id="3.30.50.10:FF:000007">
    <property type="entry name" value="Nitrogen regulatory AreA, N-terminal"/>
    <property type="match status" value="1"/>
</dbReference>
<evidence type="ECO:0000256" key="2">
    <source>
        <dbReference type="ARBA" id="ARBA00022723"/>
    </source>
</evidence>
<feature type="domain" description="GATA-type" evidence="8">
    <location>
        <begin position="81"/>
        <end position="134"/>
    </location>
</feature>
<dbReference type="Pfam" id="PF00320">
    <property type="entry name" value="GATA"/>
    <property type="match status" value="2"/>
</dbReference>
<dbReference type="InterPro" id="IPR013088">
    <property type="entry name" value="Znf_NHR/GATA"/>
</dbReference>
<accession>A0A0A1P278</accession>
<dbReference type="AlphaFoldDB" id="A0A0A1P278"/>
<reference evidence="9 10" key="1">
    <citation type="journal article" date="2016" name="Proc. Natl. Acad. Sci. U.S.A.">
        <title>Lipid metabolic changes in an early divergent fungus govern the establishment of a mutualistic symbiosis with endobacteria.</title>
        <authorList>
            <person name="Lastovetsky O.A."/>
            <person name="Gaspar M.L."/>
            <person name="Mondo S.J."/>
            <person name="LaButti K.M."/>
            <person name="Sandor L."/>
            <person name="Grigoriev I.V."/>
            <person name="Henry S.A."/>
            <person name="Pawlowska T.E."/>
        </authorList>
    </citation>
    <scope>NUCLEOTIDE SEQUENCE [LARGE SCALE GENOMIC DNA]</scope>
    <source>
        <strain evidence="9 10">ATCC 11559</strain>
    </source>
</reference>
<dbReference type="OMA" id="PLWRTWP"/>
<feature type="compositionally biased region" description="Low complexity" evidence="7">
    <location>
        <begin position="160"/>
        <end position="180"/>
    </location>
</feature>
<keyword evidence="3 6" id="KW-0863">Zinc-finger</keyword>
<comment type="subcellular location">
    <subcellularLocation>
        <location evidence="1">Nucleus</location>
    </subcellularLocation>
</comment>
<dbReference type="GO" id="GO:0005634">
    <property type="term" value="C:nucleus"/>
    <property type="evidence" value="ECO:0007669"/>
    <property type="project" value="UniProtKB-SubCell"/>
</dbReference>
<organism evidence="9 10">
    <name type="scientific">Rhizopus microsporus</name>
    <dbReference type="NCBI Taxonomy" id="58291"/>
    <lineage>
        <taxon>Eukaryota</taxon>
        <taxon>Fungi</taxon>
        <taxon>Fungi incertae sedis</taxon>
        <taxon>Mucoromycota</taxon>
        <taxon>Mucoromycotina</taxon>
        <taxon>Mucoromycetes</taxon>
        <taxon>Mucorales</taxon>
        <taxon>Mucorineae</taxon>
        <taxon>Rhizopodaceae</taxon>
        <taxon>Rhizopus</taxon>
    </lineage>
</organism>
<evidence type="ECO:0000256" key="5">
    <source>
        <dbReference type="ARBA" id="ARBA00023242"/>
    </source>
</evidence>
<dbReference type="InterPro" id="IPR000679">
    <property type="entry name" value="Znf_GATA"/>
</dbReference>
<dbReference type="VEuPathDB" id="FungiDB:BCV72DRAFT_25078"/>
<name>A0A0A1P278_RHIZD</name>
<dbReference type="PANTHER" id="PTHR10071">
    <property type="entry name" value="TRANSCRIPTION FACTOR GATA FAMILY MEMBER"/>
    <property type="match status" value="1"/>
</dbReference>
<evidence type="ECO:0000256" key="3">
    <source>
        <dbReference type="ARBA" id="ARBA00022771"/>
    </source>
</evidence>
<dbReference type="Proteomes" id="UP000242381">
    <property type="component" value="Unassembled WGS sequence"/>
</dbReference>
<evidence type="ECO:0000256" key="4">
    <source>
        <dbReference type="ARBA" id="ARBA00022833"/>
    </source>
</evidence>
<dbReference type="SUPFAM" id="SSF57716">
    <property type="entry name" value="Glucocorticoid receptor-like (DNA-binding domain)"/>
    <property type="match status" value="2"/>
</dbReference>
<keyword evidence="9" id="KW-0238">DNA-binding</keyword>
<evidence type="ECO:0000256" key="6">
    <source>
        <dbReference type="PROSITE-ProRule" id="PRU00094"/>
    </source>
</evidence>
<dbReference type="Gene3D" id="3.30.50.10">
    <property type="entry name" value="Erythroid Transcription Factor GATA-1, subunit A"/>
    <property type="match status" value="2"/>
</dbReference>
<keyword evidence="2" id="KW-0479">Metal-binding</keyword>
<dbReference type="SMART" id="SM00401">
    <property type="entry name" value="ZnF_GATA"/>
    <property type="match status" value="2"/>
</dbReference>
<evidence type="ECO:0000313" key="9">
    <source>
        <dbReference type="EMBL" id="ORE22080.1"/>
    </source>
</evidence>
<dbReference type="GO" id="GO:0000978">
    <property type="term" value="F:RNA polymerase II cis-regulatory region sequence-specific DNA binding"/>
    <property type="evidence" value="ECO:0007669"/>
    <property type="project" value="TreeGrafter"/>
</dbReference>
<dbReference type="PRINTS" id="PR00619">
    <property type="entry name" value="GATAZNFINGER"/>
</dbReference>
<feature type="domain" description="GATA-type" evidence="8">
    <location>
        <begin position="196"/>
        <end position="249"/>
    </location>
</feature>
<evidence type="ECO:0000313" key="10">
    <source>
        <dbReference type="Proteomes" id="UP000242381"/>
    </source>
</evidence>
<dbReference type="CDD" id="cd00202">
    <property type="entry name" value="ZnF_GATA"/>
    <property type="match status" value="2"/>
</dbReference>
<dbReference type="EMBL" id="KV921270">
    <property type="protein sequence ID" value="ORE22080.1"/>
    <property type="molecule type" value="Genomic_DNA"/>
</dbReference>
<evidence type="ECO:0000256" key="7">
    <source>
        <dbReference type="SAM" id="MobiDB-lite"/>
    </source>
</evidence>